<organism evidence="2 3">
    <name type="scientific">Asparagus officinalis</name>
    <name type="common">Garden asparagus</name>
    <dbReference type="NCBI Taxonomy" id="4686"/>
    <lineage>
        <taxon>Eukaryota</taxon>
        <taxon>Viridiplantae</taxon>
        <taxon>Streptophyta</taxon>
        <taxon>Embryophyta</taxon>
        <taxon>Tracheophyta</taxon>
        <taxon>Spermatophyta</taxon>
        <taxon>Magnoliopsida</taxon>
        <taxon>Liliopsida</taxon>
        <taxon>Asparagales</taxon>
        <taxon>Asparagaceae</taxon>
        <taxon>Asparagoideae</taxon>
        <taxon>Asparagus</taxon>
    </lineage>
</organism>
<dbReference type="InterPro" id="IPR007493">
    <property type="entry name" value="DUF538"/>
</dbReference>
<feature type="signal peptide" evidence="1">
    <location>
        <begin position="1"/>
        <end position="22"/>
    </location>
</feature>
<proteinExistence type="predicted"/>
<reference evidence="3" key="1">
    <citation type="journal article" date="2017" name="Nat. Commun.">
        <title>The asparagus genome sheds light on the origin and evolution of a young Y chromosome.</title>
        <authorList>
            <person name="Harkess A."/>
            <person name="Zhou J."/>
            <person name="Xu C."/>
            <person name="Bowers J.E."/>
            <person name="Van der Hulst R."/>
            <person name="Ayyampalayam S."/>
            <person name="Mercati F."/>
            <person name="Riccardi P."/>
            <person name="McKain M.R."/>
            <person name="Kakrana A."/>
            <person name="Tang H."/>
            <person name="Ray J."/>
            <person name="Groenendijk J."/>
            <person name="Arikit S."/>
            <person name="Mathioni S.M."/>
            <person name="Nakano M."/>
            <person name="Shan H."/>
            <person name="Telgmann-Rauber A."/>
            <person name="Kanno A."/>
            <person name="Yue Z."/>
            <person name="Chen H."/>
            <person name="Li W."/>
            <person name="Chen Y."/>
            <person name="Xu X."/>
            <person name="Zhang Y."/>
            <person name="Luo S."/>
            <person name="Chen H."/>
            <person name="Gao J."/>
            <person name="Mao Z."/>
            <person name="Pires J.C."/>
            <person name="Luo M."/>
            <person name="Kudrna D."/>
            <person name="Wing R.A."/>
            <person name="Meyers B.C."/>
            <person name="Yi K."/>
            <person name="Kong H."/>
            <person name="Lavrijsen P."/>
            <person name="Sunseri F."/>
            <person name="Falavigna A."/>
            <person name="Ye Y."/>
            <person name="Leebens-Mack J.H."/>
            <person name="Chen G."/>
        </authorList>
    </citation>
    <scope>NUCLEOTIDE SEQUENCE [LARGE SCALE GENOMIC DNA]</scope>
    <source>
        <strain evidence="3">cv. DH0086</strain>
    </source>
</reference>
<dbReference type="InterPro" id="IPR036758">
    <property type="entry name" value="At5g01610-like"/>
</dbReference>
<sequence length="154" mass="16853">MSKSLFALSLLLLLLSLPSSLSQNPNPSSTAYSELKSYGFPVGLLPVNVASYSLNRTSCDFAVHLDGRCRITLPPDNYLASYERRITGKLVGGKIADLDGIRVRALFRWWSISGIRLSGDDLVFEVGVASARYPARNFDKVPECEGRAPKKADS</sequence>
<evidence type="ECO:0000313" key="2">
    <source>
        <dbReference type="EMBL" id="ONK76618.1"/>
    </source>
</evidence>
<evidence type="ECO:0000313" key="3">
    <source>
        <dbReference type="Proteomes" id="UP000243459"/>
    </source>
</evidence>
<dbReference type="PANTHER" id="PTHR31676">
    <property type="entry name" value="T31J12.3 PROTEIN-RELATED"/>
    <property type="match status" value="1"/>
</dbReference>
<evidence type="ECO:0008006" key="4">
    <source>
        <dbReference type="Google" id="ProtNLM"/>
    </source>
</evidence>
<dbReference type="EMBL" id="CM007383">
    <property type="protein sequence ID" value="ONK76618.1"/>
    <property type="molecule type" value="Genomic_DNA"/>
</dbReference>
<dbReference type="Proteomes" id="UP000243459">
    <property type="component" value="Chromosome 3"/>
</dbReference>
<keyword evidence="3" id="KW-1185">Reference proteome</keyword>
<evidence type="ECO:0000256" key="1">
    <source>
        <dbReference type="SAM" id="SignalP"/>
    </source>
</evidence>
<feature type="chain" id="PRO_5024437124" description="DUF538 family protein" evidence="1">
    <location>
        <begin position="23"/>
        <end position="154"/>
    </location>
</feature>
<name>A0A5P1FE23_ASPOF</name>
<dbReference type="OrthoDB" id="744548at2759"/>
<dbReference type="SUPFAM" id="SSF141562">
    <property type="entry name" value="At5g01610-like"/>
    <property type="match status" value="1"/>
</dbReference>
<dbReference type="AlphaFoldDB" id="A0A5P1FE23"/>
<dbReference type="OMA" id="RCDIILP"/>
<accession>A0A5P1FE23</accession>
<dbReference type="PANTHER" id="PTHR31676:SF172">
    <property type="entry name" value="OS01G0595400 PROTEIN"/>
    <property type="match status" value="1"/>
</dbReference>
<gene>
    <name evidence="2" type="ORF">A4U43_C03F30210</name>
</gene>
<protein>
    <recommendedName>
        <fullName evidence="4">DUF538 family protein</fullName>
    </recommendedName>
</protein>
<dbReference type="Pfam" id="PF04398">
    <property type="entry name" value="DUF538"/>
    <property type="match status" value="1"/>
</dbReference>
<dbReference type="Gramene" id="ONK76618">
    <property type="protein sequence ID" value="ONK76618"/>
    <property type="gene ID" value="A4U43_C03F30210"/>
</dbReference>
<dbReference type="Gene3D" id="2.30.240.10">
    <property type="entry name" value="At5g01610-like"/>
    <property type="match status" value="1"/>
</dbReference>
<keyword evidence="1" id="KW-0732">Signal</keyword>